<organism evidence="2 3">
    <name type="scientific">Pleurodeles waltl</name>
    <name type="common">Iberian ribbed newt</name>
    <dbReference type="NCBI Taxonomy" id="8319"/>
    <lineage>
        <taxon>Eukaryota</taxon>
        <taxon>Metazoa</taxon>
        <taxon>Chordata</taxon>
        <taxon>Craniata</taxon>
        <taxon>Vertebrata</taxon>
        <taxon>Euteleostomi</taxon>
        <taxon>Amphibia</taxon>
        <taxon>Batrachia</taxon>
        <taxon>Caudata</taxon>
        <taxon>Salamandroidea</taxon>
        <taxon>Salamandridae</taxon>
        <taxon>Pleurodelinae</taxon>
        <taxon>Pleurodeles</taxon>
    </lineage>
</organism>
<evidence type="ECO:0000256" key="1">
    <source>
        <dbReference type="SAM" id="MobiDB-lite"/>
    </source>
</evidence>
<sequence length="144" mass="15394">MGEPSFSADTQSAKQIPNPHAADSQSLLRNMAREHDYNAGSLKKAVDAPASSSASSGHSSEQEDAPPHDGQYGEYAAGQYDQHMEESIMEALDFHVKDSVNKALVKALHLFAQPIFNFRVGLFGAGSGNPVPVEVNINEPGQSN</sequence>
<proteinExistence type="predicted"/>
<protein>
    <submittedName>
        <fullName evidence="2">Uncharacterized protein</fullName>
    </submittedName>
</protein>
<evidence type="ECO:0000313" key="2">
    <source>
        <dbReference type="EMBL" id="KAJ1105975.1"/>
    </source>
</evidence>
<dbReference type="EMBL" id="JANPWB010000013">
    <property type="protein sequence ID" value="KAJ1105975.1"/>
    <property type="molecule type" value="Genomic_DNA"/>
</dbReference>
<reference evidence="2" key="1">
    <citation type="journal article" date="2022" name="bioRxiv">
        <title>Sequencing and chromosome-scale assembly of the giantPleurodeles waltlgenome.</title>
        <authorList>
            <person name="Brown T."/>
            <person name="Elewa A."/>
            <person name="Iarovenko S."/>
            <person name="Subramanian E."/>
            <person name="Araus A.J."/>
            <person name="Petzold A."/>
            <person name="Susuki M."/>
            <person name="Suzuki K.-i.T."/>
            <person name="Hayashi T."/>
            <person name="Toyoda A."/>
            <person name="Oliveira C."/>
            <person name="Osipova E."/>
            <person name="Leigh N.D."/>
            <person name="Simon A."/>
            <person name="Yun M.H."/>
        </authorList>
    </citation>
    <scope>NUCLEOTIDE SEQUENCE</scope>
    <source>
        <strain evidence="2">20211129_DDA</strain>
        <tissue evidence="2">Liver</tissue>
    </source>
</reference>
<comment type="caution">
    <text evidence="2">The sequence shown here is derived from an EMBL/GenBank/DDBJ whole genome shotgun (WGS) entry which is preliminary data.</text>
</comment>
<dbReference type="AlphaFoldDB" id="A0AAV7MQD6"/>
<accession>A0AAV7MQD6</accession>
<name>A0AAV7MQD6_PLEWA</name>
<evidence type="ECO:0000313" key="3">
    <source>
        <dbReference type="Proteomes" id="UP001066276"/>
    </source>
</evidence>
<feature type="compositionally biased region" description="Low complexity" evidence="1">
    <location>
        <begin position="48"/>
        <end position="59"/>
    </location>
</feature>
<gene>
    <name evidence="2" type="ORF">NDU88_003378</name>
</gene>
<dbReference type="Proteomes" id="UP001066276">
    <property type="component" value="Chromosome 9"/>
</dbReference>
<keyword evidence="3" id="KW-1185">Reference proteome</keyword>
<feature type="region of interest" description="Disordered" evidence="1">
    <location>
        <begin position="1"/>
        <end position="79"/>
    </location>
</feature>